<evidence type="ECO:0000313" key="2">
    <source>
        <dbReference type="Proteomes" id="UP000186955"/>
    </source>
</evidence>
<gene>
    <name evidence="1" type="ORF">PENSUB_6740</name>
</gene>
<accession>A0A1Q5TXN3</accession>
<reference evidence="1 2" key="1">
    <citation type="submission" date="2016-10" db="EMBL/GenBank/DDBJ databases">
        <title>Genome sequence of the ascomycete fungus Penicillium subrubescens.</title>
        <authorList>
            <person name="De Vries R.P."/>
            <person name="Peng M."/>
            <person name="Dilokpimol A."/>
            <person name="Hilden K."/>
            <person name="Makela M.R."/>
            <person name="Grigoriev I."/>
            <person name="Riley R."/>
            <person name="Granchi Z."/>
        </authorList>
    </citation>
    <scope>NUCLEOTIDE SEQUENCE [LARGE SCALE GENOMIC DNA]</scope>
    <source>
        <strain evidence="1 2">CBS 132785</strain>
    </source>
</reference>
<comment type="caution">
    <text evidence="1">The sequence shown here is derived from an EMBL/GenBank/DDBJ whole genome shotgun (WGS) entry which is preliminary data.</text>
</comment>
<keyword evidence="2" id="KW-1185">Reference proteome</keyword>
<organism evidence="1 2">
    <name type="scientific">Penicillium subrubescens</name>
    <dbReference type="NCBI Taxonomy" id="1316194"/>
    <lineage>
        <taxon>Eukaryota</taxon>
        <taxon>Fungi</taxon>
        <taxon>Dikarya</taxon>
        <taxon>Ascomycota</taxon>
        <taxon>Pezizomycotina</taxon>
        <taxon>Eurotiomycetes</taxon>
        <taxon>Eurotiomycetidae</taxon>
        <taxon>Eurotiales</taxon>
        <taxon>Aspergillaceae</taxon>
        <taxon>Penicillium</taxon>
    </lineage>
</organism>
<dbReference type="EMBL" id="MNBE01000607">
    <property type="protein sequence ID" value="OKP04995.1"/>
    <property type="molecule type" value="Genomic_DNA"/>
</dbReference>
<dbReference type="AlphaFoldDB" id="A0A1Q5TXN3"/>
<sequence>MALVAYGAFIASASASYIVKRDDSISCDVNKCIAFYSTGSAQCSSGYKRTHLDVDGYSPGSYCERSCKDSERKSCAARKCTDWENECNNTPQGKGVCKEAIDWCDGPVAMSQLICTDKIMGQPVKYEKDACLPKDKSLDSRSYHKAKPGPGGRFIAVVKDEKKKNGYVQYVCEPVHYSDGNSMAKDLAAKYSTCESVFDENDNDQGRDFIRVDCSNIPEAKWPQVKSLLRDSCKKANPWNGKSAHFQQNDFN</sequence>
<evidence type="ECO:0000313" key="1">
    <source>
        <dbReference type="EMBL" id="OKP04995.1"/>
    </source>
</evidence>
<name>A0A1Q5TXN3_9EURO</name>
<dbReference type="Proteomes" id="UP000186955">
    <property type="component" value="Unassembled WGS sequence"/>
</dbReference>
<protein>
    <submittedName>
        <fullName evidence="1">Uncharacterized protein</fullName>
    </submittedName>
</protein>
<proteinExistence type="predicted"/>